<accession>A0AAD3HAY3</accession>
<dbReference type="AlphaFoldDB" id="A0AAD3HAY3"/>
<evidence type="ECO:0000256" key="4">
    <source>
        <dbReference type="ARBA" id="ARBA00022912"/>
    </source>
</evidence>
<gene>
    <name evidence="6" type="ORF">CTEN210_12894</name>
</gene>
<keyword evidence="7" id="KW-1185">Reference proteome</keyword>
<protein>
    <recommendedName>
        <fullName evidence="2">protein-tyrosine-phosphatase</fullName>
        <ecNumber evidence="2">3.1.3.48</ecNumber>
    </recommendedName>
</protein>
<evidence type="ECO:0000256" key="1">
    <source>
        <dbReference type="ARBA" id="ARBA00008601"/>
    </source>
</evidence>
<reference evidence="6 7" key="1">
    <citation type="journal article" date="2021" name="Sci. Rep.">
        <title>The genome of the diatom Chaetoceros tenuissimus carries an ancient integrated fragment of an extant virus.</title>
        <authorList>
            <person name="Hongo Y."/>
            <person name="Kimura K."/>
            <person name="Takaki Y."/>
            <person name="Yoshida Y."/>
            <person name="Baba S."/>
            <person name="Kobayashi G."/>
            <person name="Nagasaki K."/>
            <person name="Hano T."/>
            <person name="Tomaru Y."/>
        </authorList>
    </citation>
    <scope>NUCLEOTIDE SEQUENCE [LARGE SCALE GENOMIC DNA]</scope>
    <source>
        <strain evidence="6 7">NIES-3715</strain>
    </source>
</reference>
<keyword evidence="4" id="KW-0904">Protein phosphatase</keyword>
<dbReference type="PANTHER" id="PTHR45848:SF4">
    <property type="entry name" value="DUAL SPECIFICITY PROTEIN PHOSPHATASE 12"/>
    <property type="match status" value="1"/>
</dbReference>
<dbReference type="Proteomes" id="UP001054902">
    <property type="component" value="Unassembled WGS sequence"/>
</dbReference>
<evidence type="ECO:0000256" key="3">
    <source>
        <dbReference type="ARBA" id="ARBA00022801"/>
    </source>
</evidence>
<dbReference type="PANTHER" id="PTHR45848">
    <property type="entry name" value="DUAL SPECIFICITY PROTEIN PHOSPHATASE 12 FAMILY MEMBER"/>
    <property type="match status" value="1"/>
</dbReference>
<evidence type="ECO:0000256" key="5">
    <source>
        <dbReference type="SAM" id="MobiDB-lite"/>
    </source>
</evidence>
<dbReference type="EMBL" id="BLLK01000052">
    <property type="protein sequence ID" value="GFH56418.1"/>
    <property type="molecule type" value="Genomic_DNA"/>
</dbReference>
<dbReference type="EC" id="3.1.3.48" evidence="2"/>
<sequence length="394" mass="44361">MSDKPTIKFRVAVLGANKNRVSKVLSILQDRPPIIDLENEPIQRNIEVEYIPCIASFGGYKNEDDEVVKYLAKLTAFDVSDVKQESSLQTFFDEGSKMEEMPNGNITIPGIAAFAVGIGIDTDNDLHKIESYVNMMSGNSVTQKDEDEKETVLQNVIKCIEPNSEYASMSEENAAFKVLSDEEKEQAIQNASIGPGKMAKFTQQVARECIPESKRAKAERIRKEQEAKEKEQQELEATETKQEPSESLFKEYNVETTRYACKMCRTILFNNEEFEDPPHSQSQHTFSYRKVKGGNVNTSIGEKCQCHFLKDALNWMGKEIHECHEGKLSCPKCDGKLGLYKWHGTQCSCGTWVVPAIMIHKSRVDEIAPESERNTMAMLSPLERLRLANAGVGL</sequence>
<dbReference type="GO" id="GO:0008138">
    <property type="term" value="F:protein tyrosine/serine/threonine phosphatase activity"/>
    <property type="evidence" value="ECO:0007669"/>
    <property type="project" value="TreeGrafter"/>
</dbReference>
<organism evidence="6 7">
    <name type="scientific">Chaetoceros tenuissimus</name>
    <dbReference type="NCBI Taxonomy" id="426638"/>
    <lineage>
        <taxon>Eukaryota</taxon>
        <taxon>Sar</taxon>
        <taxon>Stramenopiles</taxon>
        <taxon>Ochrophyta</taxon>
        <taxon>Bacillariophyta</taxon>
        <taxon>Coscinodiscophyceae</taxon>
        <taxon>Chaetocerotophycidae</taxon>
        <taxon>Chaetocerotales</taxon>
        <taxon>Chaetocerotaceae</taxon>
        <taxon>Chaetoceros</taxon>
    </lineage>
</organism>
<evidence type="ECO:0000256" key="2">
    <source>
        <dbReference type="ARBA" id="ARBA00013064"/>
    </source>
</evidence>
<proteinExistence type="inferred from homology"/>
<name>A0AAD3HAY3_9STRA</name>
<evidence type="ECO:0000313" key="6">
    <source>
        <dbReference type="EMBL" id="GFH56418.1"/>
    </source>
</evidence>
<keyword evidence="3" id="KW-0378">Hydrolase</keyword>
<dbReference type="GO" id="GO:0004725">
    <property type="term" value="F:protein tyrosine phosphatase activity"/>
    <property type="evidence" value="ECO:0007669"/>
    <property type="project" value="UniProtKB-EC"/>
</dbReference>
<evidence type="ECO:0000313" key="7">
    <source>
        <dbReference type="Proteomes" id="UP001054902"/>
    </source>
</evidence>
<comment type="similarity">
    <text evidence="1">Belongs to the protein-tyrosine phosphatase family. Non-receptor class dual specificity subfamily.</text>
</comment>
<comment type="caution">
    <text evidence="6">The sequence shown here is derived from an EMBL/GenBank/DDBJ whole genome shotgun (WGS) entry which is preliminary data.</text>
</comment>
<feature type="region of interest" description="Disordered" evidence="5">
    <location>
        <begin position="212"/>
        <end position="246"/>
    </location>
</feature>